<dbReference type="GO" id="GO:0016887">
    <property type="term" value="F:ATP hydrolysis activity"/>
    <property type="evidence" value="ECO:0007669"/>
    <property type="project" value="InterPro"/>
</dbReference>
<dbReference type="Pfam" id="PF00437">
    <property type="entry name" value="T2SSE"/>
    <property type="match status" value="1"/>
</dbReference>
<dbReference type="InterPro" id="IPR006321">
    <property type="entry name" value="PilT/PilU"/>
</dbReference>
<gene>
    <name evidence="3" type="primary">pilT_2</name>
    <name evidence="3" type="ORF">BWX89_01325</name>
</gene>
<dbReference type="EMBL" id="MWDQ01000129">
    <property type="protein sequence ID" value="OQB72410.1"/>
    <property type="molecule type" value="Genomic_DNA"/>
</dbReference>
<dbReference type="SMART" id="SM00382">
    <property type="entry name" value="AAA"/>
    <property type="match status" value="1"/>
</dbReference>
<dbReference type="InterPro" id="IPR027417">
    <property type="entry name" value="P-loop_NTPase"/>
</dbReference>
<sequence>MRDNFNLKDLLISMEDLDATDVHLQAGSVPAYRIKGDLEKQYEYGPISDERLREIIFELLTERDKRTFDEKNTVDTAISIPGVGRFRISVFQQRGSIALAARRISNQIPDFDTLHLPDAVKKIVEFPSGLVLVTGPTGSGKSSTLAAVINNINKTRKCHILCIEDPIEYMYKNELAIVNQREIGIDVPSFKEALRYAVRQDPDVILVGEIRDRDTVEFALQSAETGHLVFGTLHSSNVSQTISRILNFFPHSEHPSIRRSLAAHLKSVVSQLLLPSCKEGITLIPATEIMFMNSTISRIILEEQDSKIVKAIRSARTEGMQDFELSLYNLVTEGFITKETALEQAENPQSLDMKLRGISLSEETGIIS</sequence>
<reference evidence="3" key="1">
    <citation type="submission" date="2017-02" db="EMBL/GenBank/DDBJ databases">
        <title>Delving into the versatile metabolic prowess of the omnipresent phylum Bacteroidetes.</title>
        <authorList>
            <person name="Nobu M.K."/>
            <person name="Mei R."/>
            <person name="Narihiro T."/>
            <person name="Kuroda K."/>
            <person name="Liu W.-T."/>
        </authorList>
    </citation>
    <scope>NUCLEOTIDE SEQUENCE</scope>
    <source>
        <strain evidence="3">ADurb.Bin131</strain>
    </source>
</reference>
<comment type="similarity">
    <text evidence="1">Belongs to the GSP E family.</text>
</comment>
<dbReference type="PROSITE" id="PS00662">
    <property type="entry name" value="T2SP_E"/>
    <property type="match status" value="1"/>
</dbReference>
<dbReference type="InterPro" id="IPR001482">
    <property type="entry name" value="T2SS/T4SS_dom"/>
</dbReference>
<dbReference type="Proteomes" id="UP000485562">
    <property type="component" value="Unassembled WGS sequence"/>
</dbReference>
<dbReference type="AlphaFoldDB" id="A0A1V6C6G1"/>
<dbReference type="Gene3D" id="3.30.450.90">
    <property type="match status" value="1"/>
</dbReference>
<dbReference type="GO" id="GO:0005524">
    <property type="term" value="F:ATP binding"/>
    <property type="evidence" value="ECO:0007669"/>
    <property type="project" value="InterPro"/>
</dbReference>
<dbReference type="NCBIfam" id="TIGR01420">
    <property type="entry name" value="pilT_fam"/>
    <property type="match status" value="1"/>
</dbReference>
<dbReference type="Gene3D" id="3.40.50.300">
    <property type="entry name" value="P-loop containing nucleotide triphosphate hydrolases"/>
    <property type="match status" value="1"/>
</dbReference>
<evidence type="ECO:0000313" key="3">
    <source>
        <dbReference type="EMBL" id="OQB72410.1"/>
    </source>
</evidence>
<feature type="domain" description="Bacterial type II secretion system protein E" evidence="2">
    <location>
        <begin position="198"/>
        <end position="212"/>
    </location>
</feature>
<protein>
    <submittedName>
        <fullName evidence="3">Twitching mobility protein</fullName>
    </submittedName>
</protein>
<dbReference type="InterPro" id="IPR050921">
    <property type="entry name" value="T4SS_GSP_E_ATPase"/>
</dbReference>
<dbReference type="PANTHER" id="PTHR30486">
    <property type="entry name" value="TWITCHING MOTILITY PROTEIN PILT"/>
    <property type="match status" value="1"/>
</dbReference>
<organism evidence="3">
    <name type="scientific">candidate division TA06 bacterium ADurb.Bin131</name>
    <dbReference type="NCBI Taxonomy" id="1852827"/>
    <lineage>
        <taxon>Bacteria</taxon>
        <taxon>Bacteria division TA06</taxon>
    </lineage>
</organism>
<proteinExistence type="inferred from homology"/>
<dbReference type="InterPro" id="IPR003593">
    <property type="entry name" value="AAA+_ATPase"/>
</dbReference>
<evidence type="ECO:0000259" key="2">
    <source>
        <dbReference type="PROSITE" id="PS00662"/>
    </source>
</evidence>
<evidence type="ECO:0000256" key="1">
    <source>
        <dbReference type="ARBA" id="ARBA00006611"/>
    </source>
</evidence>
<dbReference type="CDD" id="cd01131">
    <property type="entry name" value="PilT"/>
    <property type="match status" value="1"/>
</dbReference>
<name>A0A1V6C6G1_UNCT6</name>
<accession>A0A1V6C6G1</accession>
<comment type="caution">
    <text evidence="3">The sequence shown here is derived from an EMBL/GenBank/DDBJ whole genome shotgun (WGS) entry which is preliminary data.</text>
</comment>
<dbReference type="SUPFAM" id="SSF52540">
    <property type="entry name" value="P-loop containing nucleoside triphosphate hydrolases"/>
    <property type="match status" value="1"/>
</dbReference>